<accession>A0A1S8AAP2</accession>
<gene>
    <name evidence="1" type="ORF">SAMD00023353_7600330</name>
</gene>
<reference evidence="1" key="1">
    <citation type="submission" date="2016-03" db="EMBL/GenBank/DDBJ databases">
        <title>Draft genome sequence of Rosellinia necatrix.</title>
        <authorList>
            <person name="Kanematsu S."/>
        </authorList>
    </citation>
    <scope>NUCLEOTIDE SEQUENCE [LARGE SCALE GENOMIC DNA]</scope>
    <source>
        <strain evidence="1">W97</strain>
    </source>
</reference>
<dbReference type="EMBL" id="DF977521">
    <property type="protein sequence ID" value="GAW27151.1"/>
    <property type="molecule type" value="Genomic_DNA"/>
</dbReference>
<evidence type="ECO:0000313" key="1">
    <source>
        <dbReference type="EMBL" id="GAW27151.1"/>
    </source>
</evidence>
<dbReference type="AlphaFoldDB" id="A0A1S8AAP2"/>
<protein>
    <submittedName>
        <fullName evidence="1">Putative glutathione S-transferase</fullName>
    </submittedName>
</protein>
<name>A0A1S8AAP2_ROSNE</name>
<keyword evidence="2" id="KW-1185">Reference proteome</keyword>
<dbReference type="OrthoDB" id="414243at2759"/>
<dbReference type="STRING" id="77044.A0A1S8AAP2"/>
<sequence>MLSTHASEKRVRVFELYDAVKERPRIKECLAPERRQSYSQGIHRYYPELDFGGEDMPPIGDPKQLDMWAILDMPFSWPGCF</sequence>
<dbReference type="Proteomes" id="UP000054516">
    <property type="component" value="Unassembled WGS sequence"/>
</dbReference>
<dbReference type="GO" id="GO:0016740">
    <property type="term" value="F:transferase activity"/>
    <property type="evidence" value="ECO:0007669"/>
    <property type="project" value="UniProtKB-KW"/>
</dbReference>
<keyword evidence="1" id="KW-0808">Transferase</keyword>
<organism evidence="1">
    <name type="scientific">Rosellinia necatrix</name>
    <name type="common">White root-rot fungus</name>
    <dbReference type="NCBI Taxonomy" id="77044"/>
    <lineage>
        <taxon>Eukaryota</taxon>
        <taxon>Fungi</taxon>
        <taxon>Dikarya</taxon>
        <taxon>Ascomycota</taxon>
        <taxon>Pezizomycotina</taxon>
        <taxon>Sordariomycetes</taxon>
        <taxon>Xylariomycetidae</taxon>
        <taxon>Xylariales</taxon>
        <taxon>Xylariaceae</taxon>
        <taxon>Rosellinia</taxon>
    </lineage>
</organism>
<evidence type="ECO:0000313" key="2">
    <source>
        <dbReference type="Proteomes" id="UP000054516"/>
    </source>
</evidence>
<proteinExistence type="predicted"/>